<evidence type="ECO:0000313" key="3">
    <source>
        <dbReference type="Proteomes" id="UP000509594"/>
    </source>
</evidence>
<proteinExistence type="predicted"/>
<evidence type="ECO:0000313" key="2">
    <source>
        <dbReference type="EMBL" id="QLC48813.1"/>
    </source>
</evidence>
<name>A0A7D5E596_9EURY</name>
<gene>
    <name evidence="2" type="ORF">HWN40_00230</name>
</gene>
<evidence type="ECO:0000256" key="1">
    <source>
        <dbReference type="SAM" id="MobiDB-lite"/>
    </source>
</evidence>
<accession>A0A7D5E596</accession>
<feature type="compositionally biased region" description="Polar residues" evidence="1">
    <location>
        <begin position="1"/>
        <end position="14"/>
    </location>
</feature>
<dbReference type="OrthoDB" id="125696at2157"/>
<protein>
    <submittedName>
        <fullName evidence="2">Uncharacterized protein</fullName>
    </submittedName>
</protein>
<reference evidence="2 3" key="1">
    <citation type="submission" date="2020-06" db="EMBL/GenBank/DDBJ databases">
        <title>Methanolobus halotolerans sp. nov., isolated from a saline lake Tus in Siberia.</title>
        <authorList>
            <person name="Shen Y."/>
            <person name="Chen S.-C."/>
            <person name="Lai M.-C."/>
            <person name="Huang H.-H."/>
            <person name="Chiu H.-H."/>
            <person name="Tang S.-L."/>
            <person name="Rogozin D.Y."/>
            <person name="Degermendzhy A.G."/>
        </authorList>
    </citation>
    <scope>NUCLEOTIDE SEQUENCE [LARGE SCALE GENOMIC DNA]</scope>
    <source>
        <strain evidence="2 3">DSM 21339</strain>
    </source>
</reference>
<keyword evidence="3" id="KW-1185">Reference proteome</keyword>
<organism evidence="2 3">
    <name type="scientific">Methanolobus zinderi</name>
    <dbReference type="NCBI Taxonomy" id="536044"/>
    <lineage>
        <taxon>Archaea</taxon>
        <taxon>Methanobacteriati</taxon>
        <taxon>Methanobacteriota</taxon>
        <taxon>Stenosarchaea group</taxon>
        <taxon>Methanomicrobia</taxon>
        <taxon>Methanosarcinales</taxon>
        <taxon>Methanosarcinaceae</taxon>
        <taxon>Methanolobus</taxon>
    </lineage>
</organism>
<feature type="region of interest" description="Disordered" evidence="1">
    <location>
        <begin position="1"/>
        <end position="26"/>
    </location>
</feature>
<dbReference type="GeneID" id="55820055"/>
<dbReference type="AlphaFoldDB" id="A0A7D5E596"/>
<sequence length="52" mass="5985">MESLSITKGNNIERSSFDADTEDEDAAYRPMLRGIINTRCNYDESKIDEQIE</sequence>
<dbReference type="RefSeq" id="WP_176963876.1">
    <property type="nucleotide sequence ID" value="NZ_CP058215.1"/>
</dbReference>
<dbReference type="EMBL" id="CP058215">
    <property type="protein sequence ID" value="QLC48813.1"/>
    <property type="molecule type" value="Genomic_DNA"/>
</dbReference>
<dbReference type="KEGG" id="mzi:HWN40_00230"/>
<dbReference type="Proteomes" id="UP000509594">
    <property type="component" value="Chromosome"/>
</dbReference>